<dbReference type="Gene3D" id="3.80.10.10">
    <property type="entry name" value="Ribonuclease Inhibitor"/>
    <property type="match status" value="1"/>
</dbReference>
<sequence length="416" mass="45429">MACSTRTVPSWTQFPAELKYAVVDLLDEEDVKCFSQASKESYALCIPALFKNVNLRDHASLISFLSNVPKTYARHTKTLTICTAAADGSSTTSNAPTTEALSELLGQCSQLERLDIKLANSVRPSVIPAFGGLHLLRELALSNCGDENTCPLSERLAVSIAASLPKLQRLTLDRIARSAMHAPELVGCASASFVPVCTGDNDPCARYLRIRDTHLGDAAWSTAPMQSAIEVLDLGSCYFESPEFNRVCTERIIGRIGDSVDEFSVNTPLKTDTYDFAKPVTTPLKRLRKVHLTPLLPVENVVDTLTTLSGSPVEELSVSCHEDDVEDMREALQDFLSLRGEHPAELYPRLTEISLNAVGDDLESVKETMKFPVTSELPVSGDKGVQLPTVAIDASRLPCTNTQTQVPRLARSMRDM</sequence>
<evidence type="ECO:0000313" key="2">
    <source>
        <dbReference type="Proteomes" id="UP000292702"/>
    </source>
</evidence>
<dbReference type="SUPFAM" id="SSF52047">
    <property type="entry name" value="RNI-like"/>
    <property type="match status" value="1"/>
</dbReference>
<dbReference type="OrthoDB" id="3235026at2759"/>
<proteinExistence type="predicted"/>
<protein>
    <recommendedName>
        <fullName evidence="3">F-box domain-containing protein</fullName>
    </recommendedName>
</protein>
<accession>A0A4R0R9G0</accession>
<dbReference type="AlphaFoldDB" id="A0A4R0R9G0"/>
<dbReference type="EMBL" id="RWJN01000558">
    <property type="protein sequence ID" value="TCD60689.1"/>
    <property type="molecule type" value="Genomic_DNA"/>
</dbReference>
<gene>
    <name evidence="1" type="ORF">EIP91_009656</name>
</gene>
<dbReference type="InterPro" id="IPR032675">
    <property type="entry name" value="LRR_dom_sf"/>
</dbReference>
<evidence type="ECO:0000313" key="1">
    <source>
        <dbReference type="EMBL" id="TCD60689.1"/>
    </source>
</evidence>
<evidence type="ECO:0008006" key="3">
    <source>
        <dbReference type="Google" id="ProtNLM"/>
    </source>
</evidence>
<dbReference type="Proteomes" id="UP000292702">
    <property type="component" value="Unassembled WGS sequence"/>
</dbReference>
<organism evidence="1 2">
    <name type="scientific">Steccherinum ochraceum</name>
    <dbReference type="NCBI Taxonomy" id="92696"/>
    <lineage>
        <taxon>Eukaryota</taxon>
        <taxon>Fungi</taxon>
        <taxon>Dikarya</taxon>
        <taxon>Basidiomycota</taxon>
        <taxon>Agaricomycotina</taxon>
        <taxon>Agaricomycetes</taxon>
        <taxon>Polyporales</taxon>
        <taxon>Steccherinaceae</taxon>
        <taxon>Steccherinum</taxon>
    </lineage>
</organism>
<comment type="caution">
    <text evidence="1">The sequence shown here is derived from an EMBL/GenBank/DDBJ whole genome shotgun (WGS) entry which is preliminary data.</text>
</comment>
<keyword evidence="2" id="KW-1185">Reference proteome</keyword>
<reference evidence="1 2" key="1">
    <citation type="submission" date="2018-11" db="EMBL/GenBank/DDBJ databases">
        <title>Genome assembly of Steccherinum ochraceum LE-BIN_3174, the white-rot fungus of the Steccherinaceae family (The Residual Polyporoid clade, Polyporales, Basidiomycota).</title>
        <authorList>
            <person name="Fedorova T.V."/>
            <person name="Glazunova O.A."/>
            <person name="Landesman E.O."/>
            <person name="Moiseenko K.V."/>
            <person name="Psurtseva N.V."/>
            <person name="Savinova O.S."/>
            <person name="Shakhova N.V."/>
            <person name="Tyazhelova T.V."/>
            <person name="Vasina D.V."/>
        </authorList>
    </citation>
    <scope>NUCLEOTIDE SEQUENCE [LARGE SCALE GENOMIC DNA]</scope>
    <source>
        <strain evidence="1 2">LE-BIN_3174</strain>
    </source>
</reference>
<name>A0A4R0R9G0_9APHY</name>